<evidence type="ECO:0000259" key="4">
    <source>
        <dbReference type="PROSITE" id="PS50893"/>
    </source>
</evidence>
<dbReference type="PANTHER" id="PTHR42794:SF2">
    <property type="entry name" value="ABC TRANSPORTER ATP-BINDING PROTEIN"/>
    <property type="match status" value="1"/>
</dbReference>
<dbReference type="Gene3D" id="3.40.50.300">
    <property type="entry name" value="P-loop containing nucleotide triphosphate hydrolases"/>
    <property type="match status" value="1"/>
</dbReference>
<evidence type="ECO:0000256" key="3">
    <source>
        <dbReference type="ARBA" id="ARBA00022840"/>
    </source>
</evidence>
<accession>A0A285JV63</accession>
<organism evidence="5 6">
    <name type="scientific">Paractinoplanes atraurantiacus</name>
    <dbReference type="NCBI Taxonomy" id="1036182"/>
    <lineage>
        <taxon>Bacteria</taxon>
        <taxon>Bacillati</taxon>
        <taxon>Actinomycetota</taxon>
        <taxon>Actinomycetes</taxon>
        <taxon>Micromonosporales</taxon>
        <taxon>Micromonosporaceae</taxon>
        <taxon>Paractinoplanes</taxon>
    </lineage>
</organism>
<keyword evidence="2" id="KW-0547">Nucleotide-binding</keyword>
<dbReference type="PANTHER" id="PTHR42794">
    <property type="entry name" value="HEMIN IMPORT ATP-BINDING PROTEIN HMUV"/>
    <property type="match status" value="1"/>
</dbReference>
<feature type="domain" description="ABC transporter" evidence="4">
    <location>
        <begin position="3"/>
        <end position="235"/>
    </location>
</feature>
<keyword evidence="3 5" id="KW-0067">ATP-binding</keyword>
<evidence type="ECO:0000256" key="1">
    <source>
        <dbReference type="ARBA" id="ARBA00022448"/>
    </source>
</evidence>
<dbReference type="GO" id="GO:0016887">
    <property type="term" value="F:ATP hydrolysis activity"/>
    <property type="evidence" value="ECO:0007669"/>
    <property type="project" value="InterPro"/>
</dbReference>
<gene>
    <name evidence="5" type="ORF">SAMN05421748_12664</name>
</gene>
<dbReference type="InterPro" id="IPR003593">
    <property type="entry name" value="AAA+_ATPase"/>
</dbReference>
<dbReference type="Proteomes" id="UP000219612">
    <property type="component" value="Unassembled WGS sequence"/>
</dbReference>
<dbReference type="EMBL" id="OBDY01000026">
    <property type="protein sequence ID" value="SNY64195.1"/>
    <property type="molecule type" value="Genomic_DNA"/>
</dbReference>
<dbReference type="InterPro" id="IPR027417">
    <property type="entry name" value="P-loop_NTPase"/>
</dbReference>
<evidence type="ECO:0000256" key="2">
    <source>
        <dbReference type="ARBA" id="ARBA00022741"/>
    </source>
</evidence>
<dbReference type="FunFam" id="3.40.50.300:FF:000134">
    <property type="entry name" value="Iron-enterobactin ABC transporter ATP-binding protein"/>
    <property type="match status" value="1"/>
</dbReference>
<dbReference type="CDD" id="cd03214">
    <property type="entry name" value="ABC_Iron-Siderophores_B12_Hemin"/>
    <property type="match status" value="1"/>
</dbReference>
<dbReference type="InterPro" id="IPR017871">
    <property type="entry name" value="ABC_transporter-like_CS"/>
</dbReference>
<dbReference type="PROSITE" id="PS50893">
    <property type="entry name" value="ABC_TRANSPORTER_2"/>
    <property type="match status" value="1"/>
</dbReference>
<dbReference type="AlphaFoldDB" id="A0A285JV63"/>
<dbReference type="PROSITE" id="PS00211">
    <property type="entry name" value="ABC_TRANSPORTER_1"/>
    <property type="match status" value="1"/>
</dbReference>
<reference evidence="5 6" key="1">
    <citation type="submission" date="2017-09" db="EMBL/GenBank/DDBJ databases">
        <authorList>
            <person name="Ehlers B."/>
            <person name="Leendertz F.H."/>
        </authorList>
    </citation>
    <scope>NUCLEOTIDE SEQUENCE [LARGE SCALE GENOMIC DNA]</scope>
    <source>
        <strain evidence="5 6">CGMCC 4.6857</strain>
    </source>
</reference>
<dbReference type="Pfam" id="PF00005">
    <property type="entry name" value="ABC_tran"/>
    <property type="match status" value="1"/>
</dbReference>
<proteinExistence type="predicted"/>
<dbReference type="SUPFAM" id="SSF52540">
    <property type="entry name" value="P-loop containing nucleoside triphosphate hydrolases"/>
    <property type="match status" value="1"/>
</dbReference>
<dbReference type="GO" id="GO:0005524">
    <property type="term" value="F:ATP binding"/>
    <property type="evidence" value="ECO:0007669"/>
    <property type="project" value="UniProtKB-KW"/>
</dbReference>
<keyword evidence="6" id="KW-1185">Reference proteome</keyword>
<sequence>MRIEALEVDRRVRDVGLLSGVALDAPKGSMVGLLGPNGSGKSTLLRVLAGLDRPDGGRVLLDGADRARLPRREVARRVAVVTQHTPTDADMTVADVLQMGRIPHRPLLAPPGADDERRIATALEHAGLSGWERRRWTSLSGGERQRVAIARALVGEPELLLLDEPTNHLDIRHRFALLDGLARAPITVVAALHDLDLAGQYCDRIVLLAAGHVVAAGTPAEVLTEETIASVFGVAAEVVVAPTGRVRILLRAPD</sequence>
<evidence type="ECO:0000313" key="6">
    <source>
        <dbReference type="Proteomes" id="UP000219612"/>
    </source>
</evidence>
<dbReference type="SMART" id="SM00382">
    <property type="entry name" value="AAA"/>
    <property type="match status" value="1"/>
</dbReference>
<protein>
    <submittedName>
        <fullName evidence="5">Iron complex transport system ATP-binding protein</fullName>
    </submittedName>
</protein>
<evidence type="ECO:0000313" key="5">
    <source>
        <dbReference type="EMBL" id="SNY64195.1"/>
    </source>
</evidence>
<name>A0A285JV63_9ACTN</name>
<dbReference type="InterPro" id="IPR003439">
    <property type="entry name" value="ABC_transporter-like_ATP-bd"/>
</dbReference>
<keyword evidence="1" id="KW-0813">Transport</keyword>